<dbReference type="SUPFAM" id="SSF52540">
    <property type="entry name" value="P-loop containing nucleoside triphosphate hydrolases"/>
    <property type="match status" value="1"/>
</dbReference>
<gene>
    <name evidence="1" type="ORF">F7Q99_36460</name>
</gene>
<name>A0A6N7L0M5_9ACTN</name>
<evidence type="ECO:0000313" key="1">
    <source>
        <dbReference type="EMBL" id="MQS17536.1"/>
    </source>
</evidence>
<sequence length="272" mass="28698">MALITLASAKSSGVTTTALALALSSTKRTLLAECDPAGGTIRTGYLQGRTTAAVGLHRLATAQRDGTLADVFEQHLVALDQAGHRLLLPGLTDPTQTPSLAGTWEPLHRLLRVMEEDGYDVLVDAGRVVVESATSISSTYSPAPLLRRADLVLLVVRANTQSVAAAAPVIRVLREDLDRHGTGSTALRLAVIEDGPFKANQIASSLGVPVVASLPYDTATASALDSGDSVRGRFELAPLIRAGRSAHQELTLNATRRRLHLTPRPGQEAARV</sequence>
<organism evidence="1 2">
    <name type="scientific">Streptomyces kaniharaensis</name>
    <dbReference type="NCBI Taxonomy" id="212423"/>
    <lineage>
        <taxon>Bacteria</taxon>
        <taxon>Bacillati</taxon>
        <taxon>Actinomycetota</taxon>
        <taxon>Actinomycetes</taxon>
        <taxon>Kitasatosporales</taxon>
        <taxon>Streptomycetaceae</taxon>
        <taxon>Streptomyces</taxon>
    </lineage>
</organism>
<dbReference type="OrthoDB" id="5243870at2"/>
<accession>A0A6N7L0M5</accession>
<dbReference type="EMBL" id="WBOF01000005">
    <property type="protein sequence ID" value="MQS17536.1"/>
    <property type="molecule type" value="Genomic_DNA"/>
</dbReference>
<keyword evidence="2" id="KW-1185">Reference proteome</keyword>
<reference evidence="1 2" key="1">
    <citation type="submission" date="2019-09" db="EMBL/GenBank/DDBJ databases">
        <title>Genome Sequences of Streptomyces kaniharaensis ATCC 21070.</title>
        <authorList>
            <person name="Zhu W."/>
            <person name="De Crecy-Lagard V."/>
            <person name="Richards N.G."/>
        </authorList>
    </citation>
    <scope>NUCLEOTIDE SEQUENCE [LARGE SCALE GENOMIC DNA]</scope>
    <source>
        <strain evidence="1 2">SF-557</strain>
    </source>
</reference>
<dbReference type="Proteomes" id="UP000450000">
    <property type="component" value="Unassembled WGS sequence"/>
</dbReference>
<dbReference type="Gene3D" id="3.40.50.300">
    <property type="entry name" value="P-loop containing nucleotide triphosphate hydrolases"/>
    <property type="match status" value="1"/>
</dbReference>
<comment type="caution">
    <text evidence="1">The sequence shown here is derived from an EMBL/GenBank/DDBJ whole genome shotgun (WGS) entry which is preliminary data.</text>
</comment>
<dbReference type="RefSeq" id="WP_153470640.1">
    <property type="nucleotide sequence ID" value="NZ_WBOF01000005.1"/>
</dbReference>
<proteinExistence type="predicted"/>
<evidence type="ECO:0000313" key="2">
    <source>
        <dbReference type="Proteomes" id="UP000450000"/>
    </source>
</evidence>
<dbReference type="InterPro" id="IPR027417">
    <property type="entry name" value="P-loop_NTPase"/>
</dbReference>
<protein>
    <submittedName>
        <fullName evidence="1">ParA family protein</fullName>
    </submittedName>
</protein>
<dbReference type="AlphaFoldDB" id="A0A6N7L0M5"/>